<dbReference type="PANTHER" id="PTHR31286">
    <property type="entry name" value="GLYCINE-RICH CELL WALL STRUCTURAL PROTEIN 1.8-LIKE"/>
    <property type="match status" value="1"/>
</dbReference>
<dbReference type="OrthoDB" id="1938170at2759"/>
<comment type="caution">
    <text evidence="1">The sequence shown here is derived from an EMBL/GenBank/DDBJ whole genome shotgun (WGS) entry which is preliminary data.</text>
</comment>
<dbReference type="InterPro" id="IPR040256">
    <property type="entry name" value="At4g02000-like"/>
</dbReference>
<name>A0A565BE98_9BRAS</name>
<dbReference type="AlphaFoldDB" id="A0A565BE98"/>
<gene>
    <name evidence="1" type="ORF">ANE_LOCUS9631</name>
</gene>
<dbReference type="Proteomes" id="UP000489600">
    <property type="component" value="Unassembled WGS sequence"/>
</dbReference>
<reference evidence="1" key="1">
    <citation type="submission" date="2019-07" db="EMBL/GenBank/DDBJ databases">
        <authorList>
            <person name="Dittberner H."/>
        </authorList>
    </citation>
    <scope>NUCLEOTIDE SEQUENCE [LARGE SCALE GENOMIC DNA]</scope>
</reference>
<organism evidence="1 2">
    <name type="scientific">Arabis nemorensis</name>
    <dbReference type="NCBI Taxonomy" id="586526"/>
    <lineage>
        <taxon>Eukaryota</taxon>
        <taxon>Viridiplantae</taxon>
        <taxon>Streptophyta</taxon>
        <taxon>Embryophyta</taxon>
        <taxon>Tracheophyta</taxon>
        <taxon>Spermatophyta</taxon>
        <taxon>Magnoliopsida</taxon>
        <taxon>eudicotyledons</taxon>
        <taxon>Gunneridae</taxon>
        <taxon>Pentapetalae</taxon>
        <taxon>rosids</taxon>
        <taxon>malvids</taxon>
        <taxon>Brassicales</taxon>
        <taxon>Brassicaceae</taxon>
        <taxon>Arabideae</taxon>
        <taxon>Arabis</taxon>
    </lineage>
</organism>
<dbReference type="PANTHER" id="PTHR31286:SF167">
    <property type="entry name" value="OS09G0268800 PROTEIN"/>
    <property type="match status" value="1"/>
</dbReference>
<sequence length="342" mass="38648">MMASWAPKGCVDAKVNDDSTVNFYFTKDYQLMNVYENAPYEYRGWMLAVDLWKNRRFPSFLQTIPFWIHIEKLPQMYCRSHIIESFASKFGHVDEVRIREPVLHLQRPAEVKVRVTMDIDSQISTVRTVHIMNTPVELEFSFQKLVKFCTTCGSLRHGYEKCPQASTLTATAGALMELGHTPYLTEQERSAAIEGLNTKQDLGESSGVQKDIPEMVEPIADYLLEQGVGKRPAVEVDLMMDDKDKGMKRKLDEMEIEEVDNVRKKHSTEMVKGVIIKDVIEKEIGQSEAEGMSEMGKKATDMGDTVGTISEFPVQAKEMEVGCSEVAKGMGQDKTKAEISPD</sequence>
<keyword evidence="2" id="KW-1185">Reference proteome</keyword>
<proteinExistence type="predicted"/>
<evidence type="ECO:0000313" key="1">
    <source>
        <dbReference type="EMBL" id="VVA99186.1"/>
    </source>
</evidence>
<accession>A0A565BE98</accession>
<protein>
    <submittedName>
        <fullName evidence="1">Uncharacterized protein</fullName>
    </submittedName>
</protein>
<evidence type="ECO:0000313" key="2">
    <source>
        <dbReference type="Proteomes" id="UP000489600"/>
    </source>
</evidence>
<dbReference type="EMBL" id="CABITT030000003">
    <property type="protein sequence ID" value="VVA99186.1"/>
    <property type="molecule type" value="Genomic_DNA"/>
</dbReference>